<reference evidence="1 2" key="1">
    <citation type="journal article" date="2014" name="BMC Genomics">
        <title>Genome sequencing of four Aureobasidium pullulans varieties: biotechnological potential, stress tolerance, and description of new species.</title>
        <authorList>
            <person name="Gostin Ar C."/>
            <person name="Ohm R.A."/>
            <person name="Kogej T."/>
            <person name="Sonjak S."/>
            <person name="Turk M."/>
            <person name="Zajc J."/>
            <person name="Zalar P."/>
            <person name="Grube M."/>
            <person name="Sun H."/>
            <person name="Han J."/>
            <person name="Sharma A."/>
            <person name="Chiniquy J."/>
            <person name="Ngan C.Y."/>
            <person name="Lipzen A."/>
            <person name="Barry K."/>
            <person name="Grigoriev I.V."/>
            <person name="Gunde-Cimerman N."/>
        </authorList>
    </citation>
    <scope>NUCLEOTIDE SEQUENCE [LARGE SCALE GENOMIC DNA]</scope>
    <source>
        <strain evidence="1 2">CBS 147.97</strain>
    </source>
</reference>
<dbReference type="EMBL" id="KL584702">
    <property type="protein sequence ID" value="KEQ77402.1"/>
    <property type="molecule type" value="Genomic_DNA"/>
</dbReference>
<evidence type="ECO:0000313" key="1">
    <source>
        <dbReference type="EMBL" id="KEQ77402.1"/>
    </source>
</evidence>
<evidence type="ECO:0000313" key="2">
    <source>
        <dbReference type="Proteomes" id="UP000027730"/>
    </source>
</evidence>
<keyword evidence="2" id="KW-1185">Reference proteome</keyword>
<gene>
    <name evidence="1" type="ORF">M436DRAFT_59402</name>
</gene>
<proteinExistence type="predicted"/>
<dbReference type="Proteomes" id="UP000027730">
    <property type="component" value="Unassembled WGS sequence"/>
</dbReference>
<dbReference type="AlphaFoldDB" id="A0A074X5P8"/>
<accession>A0A074X5P8</accession>
<dbReference type="GeneID" id="25412809"/>
<sequence>MANLIKIDWKYRFNAVVELFDMESLAICQLELRALLAYPHLPRYYRIRCLILLAQCEDDWYKSKYYQHCVEAIWDQTNKMWSSQSTDDNGVVSRLRAMLDSLEEEMVADRPEEEFQDFLQRQRHKFHPSNCPAAGISKQK</sequence>
<dbReference type="HOGENOM" id="CLU_1834775_0_0_1"/>
<dbReference type="OrthoDB" id="3440281at2759"/>
<name>A0A074X5P8_9PEZI</name>
<protein>
    <submittedName>
        <fullName evidence="1">Uncharacterized protein</fullName>
    </submittedName>
</protein>
<dbReference type="RefSeq" id="XP_013432032.1">
    <property type="nucleotide sequence ID" value="XM_013576578.1"/>
</dbReference>
<organism evidence="1 2">
    <name type="scientific">Aureobasidium namibiae CBS 147.97</name>
    <dbReference type="NCBI Taxonomy" id="1043004"/>
    <lineage>
        <taxon>Eukaryota</taxon>
        <taxon>Fungi</taxon>
        <taxon>Dikarya</taxon>
        <taxon>Ascomycota</taxon>
        <taxon>Pezizomycotina</taxon>
        <taxon>Dothideomycetes</taxon>
        <taxon>Dothideomycetidae</taxon>
        <taxon>Dothideales</taxon>
        <taxon>Saccotheciaceae</taxon>
        <taxon>Aureobasidium</taxon>
    </lineage>
</organism>